<dbReference type="InterPro" id="IPR000182">
    <property type="entry name" value="GNAT_dom"/>
</dbReference>
<feature type="domain" description="N-acetyltransferase" evidence="1">
    <location>
        <begin position="1"/>
        <end position="74"/>
    </location>
</feature>
<dbReference type="CDD" id="cd04301">
    <property type="entry name" value="NAT_SF"/>
    <property type="match status" value="1"/>
</dbReference>
<proteinExistence type="predicted"/>
<comment type="caution">
    <text evidence="2">The sequence shown here is derived from an EMBL/GenBank/DDBJ whole genome shotgun (WGS) entry which is preliminary data.</text>
</comment>
<protein>
    <submittedName>
        <fullName evidence="2">GNAT family N-acetyltransferase</fullName>
    </submittedName>
</protein>
<sequence length="74" mass="8241">MAILPGCTGRGLGSRMLAHLEREGRKQGIGCILAGISSRNMGSIRFHNKNGFVECGRFRNVGRKRGEFFDVVWM</sequence>
<dbReference type="SUPFAM" id="SSF55729">
    <property type="entry name" value="Acyl-CoA N-acyltransferases (Nat)"/>
    <property type="match status" value="1"/>
</dbReference>
<dbReference type="Pfam" id="PF00583">
    <property type="entry name" value="Acetyltransf_1"/>
    <property type="match status" value="1"/>
</dbReference>
<organism evidence="2 3">
    <name type="scientific">Methanoculleus frigidifontis</name>
    <dbReference type="NCBI Taxonomy" id="2584085"/>
    <lineage>
        <taxon>Archaea</taxon>
        <taxon>Methanobacteriati</taxon>
        <taxon>Methanobacteriota</taxon>
        <taxon>Stenosarchaea group</taxon>
        <taxon>Methanomicrobia</taxon>
        <taxon>Methanomicrobiales</taxon>
        <taxon>Methanomicrobiaceae</taxon>
        <taxon>Methanoculleus</taxon>
    </lineage>
</organism>
<evidence type="ECO:0000259" key="1">
    <source>
        <dbReference type="PROSITE" id="PS51186"/>
    </source>
</evidence>
<keyword evidence="3" id="KW-1185">Reference proteome</keyword>
<evidence type="ECO:0000313" key="3">
    <source>
        <dbReference type="Proteomes" id="UP001168338"/>
    </source>
</evidence>
<gene>
    <name evidence="2" type="ORF">FGU65_12905</name>
</gene>
<dbReference type="EMBL" id="VCYH01000010">
    <property type="protein sequence ID" value="MDN7025768.1"/>
    <property type="molecule type" value="Genomic_DNA"/>
</dbReference>
<accession>A0ABT8MCV1</accession>
<dbReference type="InterPro" id="IPR016181">
    <property type="entry name" value="Acyl_CoA_acyltransferase"/>
</dbReference>
<name>A0ABT8MCV1_9EURY</name>
<dbReference type="Gene3D" id="3.40.630.30">
    <property type="match status" value="1"/>
</dbReference>
<dbReference type="PROSITE" id="PS51186">
    <property type="entry name" value="GNAT"/>
    <property type="match status" value="1"/>
</dbReference>
<evidence type="ECO:0000313" key="2">
    <source>
        <dbReference type="EMBL" id="MDN7025768.1"/>
    </source>
</evidence>
<reference evidence="2" key="1">
    <citation type="submission" date="2019-05" db="EMBL/GenBank/DDBJ databases">
        <title>Methanoculleus sp. FWC-SCC1, a methanogenic archaeon isolated from deep marine cold seep.</title>
        <authorList>
            <person name="Chen Y.-W."/>
            <person name="Chen S.-C."/>
            <person name="Teng N.-H."/>
            <person name="Lai M.-C."/>
        </authorList>
    </citation>
    <scope>NUCLEOTIDE SEQUENCE</scope>
    <source>
        <strain evidence="2">FWC-SCC1</strain>
    </source>
</reference>
<dbReference type="Proteomes" id="UP001168338">
    <property type="component" value="Unassembled WGS sequence"/>
</dbReference>